<protein>
    <submittedName>
        <fullName evidence="2">NADPH2:quinone reductase</fullName>
        <ecNumber evidence="2">1.6.5.5</ecNumber>
    </submittedName>
</protein>
<dbReference type="GO" id="GO:0003960">
    <property type="term" value="F:quinone reductase (NADPH) activity"/>
    <property type="evidence" value="ECO:0007669"/>
    <property type="project" value="UniProtKB-EC"/>
</dbReference>
<dbReference type="InterPro" id="IPR051397">
    <property type="entry name" value="Zn-ADH-like_protein"/>
</dbReference>
<dbReference type="CDD" id="cd08273">
    <property type="entry name" value="MDR8"/>
    <property type="match status" value="1"/>
</dbReference>
<dbReference type="Pfam" id="PF13602">
    <property type="entry name" value="ADH_zinc_N_2"/>
    <property type="match status" value="1"/>
</dbReference>
<dbReference type="InterPro" id="IPR020843">
    <property type="entry name" value="ER"/>
</dbReference>
<dbReference type="InterPro" id="IPR011032">
    <property type="entry name" value="GroES-like_sf"/>
</dbReference>
<dbReference type="Proteomes" id="UP001240984">
    <property type="component" value="Unassembled WGS sequence"/>
</dbReference>
<name>A0ABT9N6X2_9ACTN</name>
<proteinExistence type="predicted"/>
<organism evidence="2 3">
    <name type="scientific">Catenuloplanes nepalensis</name>
    <dbReference type="NCBI Taxonomy" id="587533"/>
    <lineage>
        <taxon>Bacteria</taxon>
        <taxon>Bacillati</taxon>
        <taxon>Actinomycetota</taxon>
        <taxon>Actinomycetes</taxon>
        <taxon>Micromonosporales</taxon>
        <taxon>Micromonosporaceae</taxon>
        <taxon>Catenuloplanes</taxon>
    </lineage>
</organism>
<keyword evidence="2" id="KW-0560">Oxidoreductase</keyword>
<dbReference type="SUPFAM" id="SSF51735">
    <property type="entry name" value="NAD(P)-binding Rossmann-fold domains"/>
    <property type="match status" value="1"/>
</dbReference>
<dbReference type="RefSeq" id="WP_306838317.1">
    <property type="nucleotide sequence ID" value="NZ_JAUSRA010000001.1"/>
</dbReference>
<dbReference type="PANTHER" id="PTHR43677">
    <property type="entry name" value="SHORT-CHAIN DEHYDROGENASE/REDUCTASE"/>
    <property type="match status" value="1"/>
</dbReference>
<evidence type="ECO:0000313" key="2">
    <source>
        <dbReference type="EMBL" id="MDP9799439.1"/>
    </source>
</evidence>
<dbReference type="SMART" id="SM00829">
    <property type="entry name" value="PKS_ER"/>
    <property type="match status" value="1"/>
</dbReference>
<accession>A0ABT9N6X2</accession>
<sequence length="344" mass="36752">MTVTALEIVLPGKVAPDGLRTRARPLPEPAPGQVLVRMEATGVSFAEQQMRLGRYYDQPAFPFVPGYDVVGTVVGTGPGVDAAMSGRRYAAVTKTGGWASHLLMDAADLVPVPDGCDPVAVETVLVNGITAWQMLHGLAKVPRGGTIVVLGASGGVGSTLLQLARHAGISVIGTAAERHHGMVRELGATPVDYRDPGMFDTIRRLAPDGVHAVFDHVGGPGLKRSWQMLRRDGTLVSYGAASAKNDDGNAQLPFITAYARVKQWHYSPNPRSAYLYSFWDGSRRKDEFRERLARDLTEVLRLLADGALVPQIAARFPLSEAADALTLAESRTVAGKVVLVPDAN</sequence>
<evidence type="ECO:0000259" key="1">
    <source>
        <dbReference type="SMART" id="SM00829"/>
    </source>
</evidence>
<gene>
    <name evidence="2" type="ORF">J2S43_007951</name>
</gene>
<evidence type="ECO:0000313" key="3">
    <source>
        <dbReference type="Proteomes" id="UP001240984"/>
    </source>
</evidence>
<dbReference type="Gene3D" id="3.40.50.720">
    <property type="entry name" value="NAD(P)-binding Rossmann-like Domain"/>
    <property type="match status" value="1"/>
</dbReference>
<keyword evidence="3" id="KW-1185">Reference proteome</keyword>
<dbReference type="SUPFAM" id="SSF50129">
    <property type="entry name" value="GroES-like"/>
    <property type="match status" value="1"/>
</dbReference>
<dbReference type="Gene3D" id="3.90.180.10">
    <property type="entry name" value="Medium-chain alcohol dehydrogenases, catalytic domain"/>
    <property type="match status" value="1"/>
</dbReference>
<comment type="caution">
    <text evidence="2">The sequence shown here is derived from an EMBL/GenBank/DDBJ whole genome shotgun (WGS) entry which is preliminary data.</text>
</comment>
<dbReference type="InterPro" id="IPR036291">
    <property type="entry name" value="NAD(P)-bd_dom_sf"/>
</dbReference>
<dbReference type="EMBL" id="JAUSRA010000001">
    <property type="protein sequence ID" value="MDP9799439.1"/>
    <property type="molecule type" value="Genomic_DNA"/>
</dbReference>
<feature type="domain" description="Enoyl reductase (ER)" evidence="1">
    <location>
        <begin position="14"/>
        <end position="339"/>
    </location>
</feature>
<dbReference type="Pfam" id="PF08240">
    <property type="entry name" value="ADH_N"/>
    <property type="match status" value="1"/>
</dbReference>
<dbReference type="InterPro" id="IPR013154">
    <property type="entry name" value="ADH-like_N"/>
</dbReference>
<dbReference type="PANTHER" id="PTHR43677:SF4">
    <property type="entry name" value="QUINONE OXIDOREDUCTASE-LIKE PROTEIN 2"/>
    <property type="match status" value="1"/>
</dbReference>
<reference evidence="2 3" key="1">
    <citation type="submission" date="2023-07" db="EMBL/GenBank/DDBJ databases">
        <title>Sequencing the genomes of 1000 actinobacteria strains.</title>
        <authorList>
            <person name="Klenk H.-P."/>
        </authorList>
    </citation>
    <scope>NUCLEOTIDE SEQUENCE [LARGE SCALE GENOMIC DNA]</scope>
    <source>
        <strain evidence="2 3">DSM 44710</strain>
    </source>
</reference>
<dbReference type="EC" id="1.6.5.5" evidence="2"/>